<dbReference type="Pfam" id="PF00567">
    <property type="entry name" value="TUDOR"/>
    <property type="match status" value="2"/>
</dbReference>
<dbReference type="OMA" id="CIAKYEG"/>
<sequence>PTMSEINWENFDPQAEHYYDEGSNKYENVSADSTATNDRKKRQLQYPYLVVRKKHALITESLLKNFFGEAIIYGIEYRTASGVFFVYFHNLGSLEAAKIKIRQFPNIIDCVEGRPNYYQNQLPSDQLHNENVMPMEDLTDKNGIDEKRTIKVSEKESQHPAFHKVPIVIKADYSAKNSLIAKNDVYQRYLNVKHEFALERLGVYVTVDSLEKDQVKQQRRSGRKVELETKPSDSESKLAQRANMCLACMCYTDNSCKFCSMPFCNKTCFNKLSTLHKETCATGKWPILDETIDEQFTKLKLPPSGSNVKITAFEQSNVVYVRSAEIHAEVAYFKLISDVMCHGKSATKLTKLPRCGELVIYKIDTEIIRAMVLNVEDPQAIYIVCVDYGSVEITTLDCLYECSYYLASLPRYTVPVLLRGVPKRYLTSNLCGVFYELNDNYTFVLKYAKHDFDAGKGMQRVLLIETEMNRSLNRLVKTIITPVEPTLYTNPLTEDYLHHVYLPNGKHMELVVMDNSYLKDGIIYCTLLEYAYEITQLQRDLQFYGESLAKRTYYAPRKNELCICKYHDKWCRGICMEIVGDGYPSILFLDYGNITPIHIDYIRPYAPQFNYPILTILFVINDLVPCDMSDSHWIKLEQQLAIGSIFKCNEVSYDEKENNYSMCLGVDAILSSK</sequence>
<dbReference type="PANTHER" id="PTHR16442">
    <property type="entry name" value="RING FINGER PROTEIN 17"/>
    <property type="match status" value="1"/>
</dbReference>
<gene>
    <name evidence="2" type="ORF">Dbus_chr3Rg744</name>
</gene>
<dbReference type="Proteomes" id="UP000494163">
    <property type="component" value="Chromosome 3R"/>
</dbReference>
<dbReference type="SUPFAM" id="SSF63748">
    <property type="entry name" value="Tudor/PWWP/MBT"/>
    <property type="match status" value="2"/>
</dbReference>
<dbReference type="EMBL" id="CP012526">
    <property type="protein sequence ID" value="ALC45994.1"/>
    <property type="molecule type" value="Genomic_DNA"/>
</dbReference>
<dbReference type="OrthoDB" id="10023235at2759"/>
<dbReference type="InterPro" id="IPR002999">
    <property type="entry name" value="Tudor"/>
</dbReference>
<feature type="domain" description="Tudor" evidence="1">
    <location>
        <begin position="351"/>
        <end position="407"/>
    </location>
</feature>
<feature type="domain" description="Tudor" evidence="1">
    <location>
        <begin position="554"/>
        <end position="610"/>
    </location>
</feature>
<feature type="non-terminal residue" evidence="2">
    <location>
        <position position="1"/>
    </location>
</feature>
<accession>A0A0M5JC66</accession>
<dbReference type="STRING" id="30019.A0A0M5JC66"/>
<dbReference type="SMART" id="SM00333">
    <property type="entry name" value="TUDOR"/>
    <property type="match status" value="2"/>
</dbReference>
<evidence type="ECO:0000313" key="2">
    <source>
        <dbReference type="EMBL" id="ALC45994.1"/>
    </source>
</evidence>
<proteinExistence type="predicted"/>
<dbReference type="AlphaFoldDB" id="A0A0M5JC66"/>
<organism evidence="2 3">
    <name type="scientific">Drosophila busckii</name>
    <name type="common">Fruit fly</name>
    <dbReference type="NCBI Taxonomy" id="30019"/>
    <lineage>
        <taxon>Eukaryota</taxon>
        <taxon>Metazoa</taxon>
        <taxon>Ecdysozoa</taxon>
        <taxon>Arthropoda</taxon>
        <taxon>Hexapoda</taxon>
        <taxon>Insecta</taxon>
        <taxon>Pterygota</taxon>
        <taxon>Neoptera</taxon>
        <taxon>Endopterygota</taxon>
        <taxon>Diptera</taxon>
        <taxon>Brachycera</taxon>
        <taxon>Muscomorpha</taxon>
        <taxon>Ephydroidea</taxon>
        <taxon>Drosophilidae</taxon>
        <taxon>Drosophila</taxon>
    </lineage>
</organism>
<keyword evidence="3" id="KW-1185">Reference proteome</keyword>
<reference evidence="2 3" key="1">
    <citation type="submission" date="2015-08" db="EMBL/GenBank/DDBJ databases">
        <title>Ancestral chromatin configuration constrains chromatin evolution on differentiating sex chromosomes in Drosophila.</title>
        <authorList>
            <person name="Zhou Q."/>
            <person name="Bachtrog D."/>
        </authorList>
    </citation>
    <scope>NUCLEOTIDE SEQUENCE [LARGE SCALE GENOMIC DNA]</scope>
    <source>
        <tissue evidence="2">Whole larvae</tissue>
    </source>
</reference>
<name>A0A0M5JC66_DROBS</name>
<evidence type="ECO:0000313" key="3">
    <source>
        <dbReference type="Proteomes" id="UP000494163"/>
    </source>
</evidence>
<dbReference type="PANTHER" id="PTHR16442:SF1">
    <property type="entry name" value="RING FINGER PROTEIN 17"/>
    <property type="match status" value="1"/>
</dbReference>
<evidence type="ECO:0000259" key="1">
    <source>
        <dbReference type="SMART" id="SM00333"/>
    </source>
</evidence>
<dbReference type="Gene3D" id="2.30.30.140">
    <property type="match status" value="2"/>
</dbReference>
<protein>
    <submittedName>
        <fullName evidence="2">Vret</fullName>
    </submittedName>
</protein>